<accession>A0A839EXU3</accession>
<dbReference type="InterPro" id="IPR052189">
    <property type="entry name" value="L-asp_N-monooxygenase_NS-form"/>
</dbReference>
<evidence type="ECO:0000259" key="1">
    <source>
        <dbReference type="Pfam" id="PF13454"/>
    </source>
</evidence>
<gene>
    <name evidence="2" type="ORF">FHW12_002818</name>
</gene>
<dbReference type="InterPro" id="IPR038732">
    <property type="entry name" value="HpyO/CreE_NAD-binding"/>
</dbReference>
<comment type="caution">
    <text evidence="2">The sequence shown here is derived from an EMBL/GenBank/DDBJ whole genome shotgun (WGS) entry which is preliminary data.</text>
</comment>
<dbReference type="SUPFAM" id="SSF51905">
    <property type="entry name" value="FAD/NAD(P)-binding domain"/>
    <property type="match status" value="1"/>
</dbReference>
<feature type="domain" description="FAD-dependent urate hydroxylase HpyO/Asp monooxygenase CreE-like FAD/NAD(P)-binding" evidence="1">
    <location>
        <begin position="5"/>
        <end position="157"/>
    </location>
</feature>
<reference evidence="2 3" key="1">
    <citation type="submission" date="2020-07" db="EMBL/GenBank/DDBJ databases">
        <title>Genomic Encyclopedia of Type Strains, Phase IV (KMG-V): Genome sequencing to study the core and pangenomes of soil and plant-associated prokaryotes.</title>
        <authorList>
            <person name="Whitman W."/>
        </authorList>
    </citation>
    <scope>NUCLEOTIDE SEQUENCE [LARGE SCALE GENOMIC DNA]</scope>
    <source>
        <strain evidence="2 3">RH2WT43</strain>
    </source>
</reference>
<keyword evidence="3" id="KW-1185">Reference proteome</keyword>
<dbReference type="RefSeq" id="WP_182531627.1">
    <property type="nucleotide sequence ID" value="NZ_JACGXL010000004.1"/>
</dbReference>
<dbReference type="Gene3D" id="3.50.50.60">
    <property type="entry name" value="FAD/NAD(P)-binding domain"/>
    <property type="match status" value="1"/>
</dbReference>
<dbReference type="PANTHER" id="PTHR40254:SF1">
    <property type="entry name" value="BLR0577 PROTEIN"/>
    <property type="match status" value="1"/>
</dbReference>
<dbReference type="InterPro" id="IPR036188">
    <property type="entry name" value="FAD/NAD-bd_sf"/>
</dbReference>
<dbReference type="PANTHER" id="PTHR40254">
    <property type="entry name" value="BLR0577 PROTEIN"/>
    <property type="match status" value="1"/>
</dbReference>
<proteinExistence type="predicted"/>
<name>A0A839EXU3_9GAMM</name>
<evidence type="ECO:0000313" key="3">
    <source>
        <dbReference type="Proteomes" id="UP000550401"/>
    </source>
</evidence>
<dbReference type="EMBL" id="JACGXL010000004">
    <property type="protein sequence ID" value="MBA8888585.1"/>
    <property type="molecule type" value="Genomic_DNA"/>
</dbReference>
<sequence length="466" mass="49677">MRRIAVIGGGAAGSALVARLLRDAASHGAPAFALHWFGGRRAPGRGVAYDTADPLHLLNVRAANMSLFADAPDDFLGYAQARGIAASDGQFLPRSIYGDYLDATLSSLRATSGREVDLVLHATEAVALRPRADRRFEVVARDHDAVVADEIVLAIGALPPAALPGVTPAALASGAYATDPWGPLTPLRTPGHVLVIGTGLSAVDALLGAAARWPRALLTAVSRRGRLPALHADHVLAPYAGREALLRDLGGDADPRRWLRRFRAATHDPTVDWRAVLDAVRAQTPRLWATLDETRRRRFLRHLRPLWEVARHRVPPQTAARIEALRAGGRLRVLAARVASIDGRGPLRVRLHPRGEARPHALAVDHAIQATGLEADARSTPHVLVRQLVDERLVRADALGLGLAAAADGRLLRAEGTPWPNLHALGTLLRGSLWECGAMPEIRTLAGEVAAGLLARAAQGAAATVR</sequence>
<organism evidence="2 3">
    <name type="scientific">Dokdonella fugitiva</name>
    <dbReference type="NCBI Taxonomy" id="328517"/>
    <lineage>
        <taxon>Bacteria</taxon>
        <taxon>Pseudomonadati</taxon>
        <taxon>Pseudomonadota</taxon>
        <taxon>Gammaproteobacteria</taxon>
        <taxon>Lysobacterales</taxon>
        <taxon>Rhodanobacteraceae</taxon>
        <taxon>Dokdonella</taxon>
    </lineage>
</organism>
<protein>
    <submittedName>
        <fullName evidence="2">Putative NAD(P)/FAD-binding protein YdhS</fullName>
    </submittedName>
</protein>
<dbReference type="Proteomes" id="UP000550401">
    <property type="component" value="Unassembled WGS sequence"/>
</dbReference>
<dbReference type="AlphaFoldDB" id="A0A839EXU3"/>
<dbReference type="Pfam" id="PF13454">
    <property type="entry name" value="NAD_binding_9"/>
    <property type="match status" value="1"/>
</dbReference>
<evidence type="ECO:0000313" key="2">
    <source>
        <dbReference type="EMBL" id="MBA8888585.1"/>
    </source>
</evidence>